<name>V6KWT5_STRRC</name>
<keyword evidence="3" id="KW-1185">Reference proteome</keyword>
<dbReference type="HOGENOM" id="CLU_3085355_0_0_11"/>
<dbReference type="STRING" id="1352936.M878_02030"/>
<comment type="caution">
    <text evidence="2">The sequence shown here is derived from an EMBL/GenBank/DDBJ whole genome shotgun (WGS) entry which is preliminary data.</text>
</comment>
<dbReference type="EMBL" id="AWQX01000009">
    <property type="protein sequence ID" value="EST36488.1"/>
    <property type="molecule type" value="Genomic_DNA"/>
</dbReference>
<dbReference type="GO" id="GO:0071949">
    <property type="term" value="F:FAD binding"/>
    <property type="evidence" value="ECO:0007669"/>
    <property type="project" value="InterPro"/>
</dbReference>
<dbReference type="Gene3D" id="3.50.50.60">
    <property type="entry name" value="FAD/NAD(P)-binding domain"/>
    <property type="match status" value="1"/>
</dbReference>
<dbReference type="InterPro" id="IPR036188">
    <property type="entry name" value="FAD/NAD-bd_sf"/>
</dbReference>
<dbReference type="Proteomes" id="UP000017984">
    <property type="component" value="Chromosome"/>
</dbReference>
<feature type="domain" description="FAD-binding" evidence="1">
    <location>
        <begin position="1"/>
        <end position="51"/>
    </location>
</feature>
<organism evidence="2 3">
    <name type="scientific">Streptomyces roseochromogenus subsp. oscitans DS 12.976</name>
    <dbReference type="NCBI Taxonomy" id="1352936"/>
    <lineage>
        <taxon>Bacteria</taxon>
        <taxon>Bacillati</taxon>
        <taxon>Actinomycetota</taxon>
        <taxon>Actinomycetes</taxon>
        <taxon>Kitasatosporales</taxon>
        <taxon>Streptomycetaceae</taxon>
        <taxon>Streptomyces</taxon>
    </lineage>
</organism>
<dbReference type="InterPro" id="IPR002938">
    <property type="entry name" value="FAD-bd"/>
</dbReference>
<protein>
    <recommendedName>
        <fullName evidence="1">FAD-binding domain-containing protein</fullName>
    </recommendedName>
</protein>
<dbReference type="Pfam" id="PF01494">
    <property type="entry name" value="FAD_binding_3"/>
    <property type="match status" value="1"/>
</dbReference>
<dbReference type="AlphaFoldDB" id="V6KWT5"/>
<dbReference type="PATRIC" id="fig|1352936.5.peg.451"/>
<sequence>MCDMPQHLMEPGLFDAAVARGTRLCLQTEYLPRAQDADGVMVTVRDRLRGDT</sequence>
<evidence type="ECO:0000313" key="2">
    <source>
        <dbReference type="EMBL" id="EST36488.1"/>
    </source>
</evidence>
<gene>
    <name evidence="2" type="ORF">M878_02030</name>
</gene>
<accession>V6KWT5</accession>
<proteinExistence type="predicted"/>
<evidence type="ECO:0000313" key="3">
    <source>
        <dbReference type="Proteomes" id="UP000017984"/>
    </source>
</evidence>
<reference evidence="2 3" key="1">
    <citation type="journal article" date="2014" name="Genome Announc.">
        <title>Draft Genome Sequence of Streptomyces roseochromogenes subsp. oscitans DS 12.976, Producer of the Aminocoumarin Antibiotic Clorobiocin.</title>
        <authorList>
            <person name="Ruckert C."/>
            <person name="Kalinowski J."/>
            <person name="Heide L."/>
            <person name="Apel A.K."/>
        </authorList>
    </citation>
    <scope>NUCLEOTIDE SEQUENCE [LARGE SCALE GENOMIC DNA]</scope>
    <source>
        <strain evidence="2 3">DS 12.976</strain>
    </source>
</reference>
<evidence type="ECO:0000259" key="1">
    <source>
        <dbReference type="Pfam" id="PF01494"/>
    </source>
</evidence>